<dbReference type="SUPFAM" id="SSF103473">
    <property type="entry name" value="MFS general substrate transporter"/>
    <property type="match status" value="1"/>
</dbReference>
<dbReference type="Proteomes" id="UP001470230">
    <property type="component" value="Unassembled WGS sequence"/>
</dbReference>
<feature type="transmembrane region" description="Helical" evidence="1">
    <location>
        <begin position="6"/>
        <end position="22"/>
    </location>
</feature>
<dbReference type="Gene3D" id="1.20.1250.20">
    <property type="entry name" value="MFS general substrate transporter like domains"/>
    <property type="match status" value="1"/>
</dbReference>
<organism evidence="2 3">
    <name type="scientific">Tritrichomonas musculus</name>
    <dbReference type="NCBI Taxonomy" id="1915356"/>
    <lineage>
        <taxon>Eukaryota</taxon>
        <taxon>Metamonada</taxon>
        <taxon>Parabasalia</taxon>
        <taxon>Tritrichomonadida</taxon>
        <taxon>Tritrichomonadidae</taxon>
        <taxon>Tritrichomonas</taxon>
    </lineage>
</organism>
<keyword evidence="3" id="KW-1185">Reference proteome</keyword>
<dbReference type="EMBL" id="JAPFFF010000053">
    <property type="protein sequence ID" value="KAK8839004.1"/>
    <property type="molecule type" value="Genomic_DNA"/>
</dbReference>
<protein>
    <recommendedName>
        <fullName evidence="4">Major facilitator superfamily (MFS) profile domain-containing protein</fullName>
    </recommendedName>
</protein>
<keyword evidence="1" id="KW-1133">Transmembrane helix</keyword>
<feature type="transmembrane region" description="Helical" evidence="1">
    <location>
        <begin position="62"/>
        <end position="85"/>
    </location>
</feature>
<evidence type="ECO:0008006" key="4">
    <source>
        <dbReference type="Google" id="ProtNLM"/>
    </source>
</evidence>
<feature type="transmembrane region" description="Helical" evidence="1">
    <location>
        <begin position="29"/>
        <end position="50"/>
    </location>
</feature>
<dbReference type="InterPro" id="IPR036259">
    <property type="entry name" value="MFS_trans_sf"/>
</dbReference>
<reference evidence="2 3" key="1">
    <citation type="submission" date="2024-04" db="EMBL/GenBank/DDBJ databases">
        <title>Tritrichomonas musculus Genome.</title>
        <authorList>
            <person name="Alves-Ferreira E."/>
            <person name="Grigg M."/>
            <person name="Lorenzi H."/>
            <person name="Galac M."/>
        </authorList>
    </citation>
    <scope>NUCLEOTIDE SEQUENCE [LARGE SCALE GENOMIC DNA]</scope>
    <source>
        <strain evidence="2 3">EAF2021</strain>
    </source>
</reference>
<evidence type="ECO:0000313" key="2">
    <source>
        <dbReference type="EMBL" id="KAK8839004.1"/>
    </source>
</evidence>
<sequence>MKFAMVIGSFLITVSLLLLLFITNKCIYLLLAGLIGLGMVIHMAIPYAIVPIVMPTEELGNSLGLLNCFGVIGQQISNFLIGTGVGKVVNNSSGKKIGYSAVFGFLATVASFWVIEPSIGESEKYSLIHDADTDFNYFSEVK</sequence>
<proteinExistence type="predicted"/>
<comment type="caution">
    <text evidence="2">The sequence shown here is derived from an EMBL/GenBank/DDBJ whole genome shotgun (WGS) entry which is preliminary data.</text>
</comment>
<keyword evidence="1" id="KW-0812">Transmembrane</keyword>
<accession>A0ABR2GYH8</accession>
<feature type="transmembrane region" description="Helical" evidence="1">
    <location>
        <begin position="97"/>
        <end position="115"/>
    </location>
</feature>
<evidence type="ECO:0000256" key="1">
    <source>
        <dbReference type="SAM" id="Phobius"/>
    </source>
</evidence>
<evidence type="ECO:0000313" key="3">
    <source>
        <dbReference type="Proteomes" id="UP001470230"/>
    </source>
</evidence>
<gene>
    <name evidence="2" type="ORF">M9Y10_032468</name>
</gene>
<name>A0ABR2GYH8_9EUKA</name>
<keyword evidence="1" id="KW-0472">Membrane</keyword>